<protein>
    <submittedName>
        <fullName evidence="1">Uncharacterized protein</fullName>
    </submittedName>
</protein>
<dbReference type="AlphaFoldDB" id="A0A2N9H820"/>
<proteinExistence type="predicted"/>
<gene>
    <name evidence="1" type="ORF">FSB_LOCUS38449</name>
</gene>
<accession>A0A2N9H820</accession>
<organism evidence="1">
    <name type="scientific">Fagus sylvatica</name>
    <name type="common">Beechnut</name>
    <dbReference type="NCBI Taxonomy" id="28930"/>
    <lineage>
        <taxon>Eukaryota</taxon>
        <taxon>Viridiplantae</taxon>
        <taxon>Streptophyta</taxon>
        <taxon>Embryophyta</taxon>
        <taxon>Tracheophyta</taxon>
        <taxon>Spermatophyta</taxon>
        <taxon>Magnoliopsida</taxon>
        <taxon>eudicotyledons</taxon>
        <taxon>Gunneridae</taxon>
        <taxon>Pentapetalae</taxon>
        <taxon>rosids</taxon>
        <taxon>fabids</taxon>
        <taxon>Fagales</taxon>
        <taxon>Fagaceae</taxon>
        <taxon>Fagus</taxon>
    </lineage>
</organism>
<dbReference type="EMBL" id="OIVN01003337">
    <property type="protein sequence ID" value="SPD10567.1"/>
    <property type="molecule type" value="Genomic_DNA"/>
</dbReference>
<sequence>MTDRFASLARKGRSSNELSMDKKVVRFSRTSMSLSSEIFEVPFTGFLWGGRPRITAQGSLQNGGIPSVRGFFPSMLSRMLPRFVSRSGSDSSVAIAQGCSRSGGVFLFVIVPNCSDVVLHVGVRMAVWVVLGEIVDWLVLRDLSFYSIVWMTCVAHDFKLEAWCSEDGVTVWIVFGVWGVFG</sequence>
<reference evidence="1" key="1">
    <citation type="submission" date="2018-02" db="EMBL/GenBank/DDBJ databases">
        <authorList>
            <person name="Cohen D.B."/>
            <person name="Kent A.D."/>
        </authorList>
    </citation>
    <scope>NUCLEOTIDE SEQUENCE</scope>
</reference>
<evidence type="ECO:0000313" key="1">
    <source>
        <dbReference type="EMBL" id="SPD10567.1"/>
    </source>
</evidence>
<name>A0A2N9H820_FAGSY</name>